<dbReference type="PANTHER" id="PTHR13857:SF20">
    <property type="entry name" value="DNA DC-DU-EDITING ENZYME APOBEC-3G"/>
    <property type="match status" value="1"/>
</dbReference>
<evidence type="ECO:0000256" key="11">
    <source>
        <dbReference type="ARBA" id="ARBA00022801"/>
    </source>
</evidence>
<comment type="cofactor">
    <cofactor evidence="1 18">
        <name>Zn(2+)</name>
        <dbReference type="ChEBI" id="CHEBI:29105"/>
    </cofactor>
</comment>
<dbReference type="PROSITE" id="PS00903">
    <property type="entry name" value="CYT_DCMP_DEAMINASES_1"/>
    <property type="match status" value="2"/>
</dbReference>
<dbReference type="GO" id="GO:0070383">
    <property type="term" value="P:DNA cytosine deamination"/>
    <property type="evidence" value="ECO:0007669"/>
    <property type="project" value="UniProtKB-UniRule"/>
</dbReference>
<evidence type="ECO:0000256" key="6">
    <source>
        <dbReference type="ARBA" id="ARBA00022490"/>
    </source>
</evidence>
<evidence type="ECO:0000256" key="10">
    <source>
        <dbReference type="ARBA" id="ARBA00022737"/>
    </source>
</evidence>
<dbReference type="GO" id="GO:0051607">
    <property type="term" value="P:defense response to virus"/>
    <property type="evidence" value="ECO:0007669"/>
    <property type="project" value="UniProtKB-UniRule"/>
</dbReference>
<dbReference type="GO" id="GO:0010526">
    <property type="term" value="P:transposable element silencing"/>
    <property type="evidence" value="ECO:0007669"/>
    <property type="project" value="UniProtKB-UniRule"/>
</dbReference>
<evidence type="ECO:0000256" key="5">
    <source>
        <dbReference type="ARBA" id="ARBA00020239"/>
    </source>
</evidence>
<evidence type="ECO:0000256" key="16">
    <source>
        <dbReference type="ARBA" id="ARBA00032972"/>
    </source>
</evidence>
<comment type="similarity">
    <text evidence="4 18">Belongs to the cytidine and deoxycytidylate deaminase family.</text>
</comment>
<evidence type="ECO:0000256" key="4">
    <source>
        <dbReference type="ARBA" id="ARBA00006576"/>
    </source>
</evidence>
<dbReference type="GO" id="GO:0005634">
    <property type="term" value="C:nucleus"/>
    <property type="evidence" value="ECO:0007669"/>
    <property type="project" value="UniProtKB-SubCell"/>
</dbReference>
<dbReference type="GO" id="GO:1990904">
    <property type="term" value="C:ribonucleoprotein complex"/>
    <property type="evidence" value="ECO:0007669"/>
    <property type="project" value="UniProtKB-UniRule"/>
</dbReference>
<dbReference type="GO" id="GO:0045869">
    <property type="term" value="P:negative regulation of single stranded viral RNA replication via double stranded DNA intermediate"/>
    <property type="evidence" value="ECO:0007669"/>
    <property type="project" value="TreeGrafter"/>
</dbReference>
<dbReference type="FunFam" id="3.40.140.10:FF:000029">
    <property type="entry name" value="DNA dC-&gt;dU-editing enzyme APOBEC-3G"/>
    <property type="match status" value="2"/>
</dbReference>
<dbReference type="OMA" id="LCHKVEL"/>
<dbReference type="GO" id="GO:0003723">
    <property type="term" value="F:RNA binding"/>
    <property type="evidence" value="ECO:0007669"/>
    <property type="project" value="TreeGrafter"/>
</dbReference>
<dbReference type="GO" id="GO:0000932">
    <property type="term" value="C:P-body"/>
    <property type="evidence" value="ECO:0007669"/>
    <property type="project" value="UniProtKB-SubCell"/>
</dbReference>
<dbReference type="EC" id="3.5.4.-" evidence="18"/>
<dbReference type="Gene3D" id="3.40.140.10">
    <property type="entry name" value="Cytidine Deaminase, domain 2"/>
    <property type="match status" value="2"/>
</dbReference>
<comment type="subunit">
    <text evidence="18">Homodimer.</text>
</comment>
<keyword evidence="11 18" id="KW-0378">Hydrolase</keyword>
<feature type="domain" description="CMP/dCMP-type deaminase" evidence="19">
    <location>
        <begin position="29"/>
        <end position="139"/>
    </location>
</feature>
<dbReference type="SUPFAM" id="SSF53927">
    <property type="entry name" value="Cytidine deaminase-like"/>
    <property type="match status" value="2"/>
</dbReference>
<evidence type="ECO:0000313" key="20">
    <source>
        <dbReference type="Ensembl" id="ENSCJAP00000084123.1"/>
    </source>
</evidence>
<dbReference type="InterPro" id="IPR050610">
    <property type="entry name" value="APOBEC_Cyt_Deaminase"/>
</dbReference>
<dbReference type="InterPro" id="IPR002125">
    <property type="entry name" value="CMP_dCMP_dom"/>
</dbReference>
<dbReference type="GeneTree" id="ENSGT00940000161999"/>
<evidence type="ECO:0000256" key="17">
    <source>
        <dbReference type="ARBA" id="ARBA00049114"/>
    </source>
</evidence>
<accession>A0A8I3WZ78</accession>
<evidence type="ECO:0000256" key="8">
    <source>
        <dbReference type="ARBA" id="ARBA00022588"/>
    </source>
</evidence>
<evidence type="ECO:0000256" key="12">
    <source>
        <dbReference type="ARBA" id="ARBA00022833"/>
    </source>
</evidence>
<evidence type="ECO:0000256" key="2">
    <source>
        <dbReference type="ARBA" id="ARBA00004123"/>
    </source>
</evidence>
<evidence type="ECO:0000259" key="19">
    <source>
        <dbReference type="PROSITE" id="PS51747"/>
    </source>
</evidence>
<organism evidence="20 21">
    <name type="scientific">Callithrix jacchus</name>
    <name type="common">White-tufted-ear marmoset</name>
    <name type="synonym">Simia Jacchus</name>
    <dbReference type="NCBI Taxonomy" id="9483"/>
    <lineage>
        <taxon>Eukaryota</taxon>
        <taxon>Metazoa</taxon>
        <taxon>Chordata</taxon>
        <taxon>Craniata</taxon>
        <taxon>Vertebrata</taxon>
        <taxon>Euteleostomi</taxon>
        <taxon>Mammalia</taxon>
        <taxon>Eutheria</taxon>
        <taxon>Euarchontoglires</taxon>
        <taxon>Primates</taxon>
        <taxon>Haplorrhini</taxon>
        <taxon>Platyrrhini</taxon>
        <taxon>Cebidae</taxon>
        <taxon>Callitrichinae</taxon>
        <taxon>Callithrix</taxon>
        <taxon>Callithrix</taxon>
    </lineage>
</organism>
<evidence type="ECO:0000256" key="9">
    <source>
        <dbReference type="ARBA" id="ARBA00022723"/>
    </source>
</evidence>
<comment type="function">
    <text evidence="18">DNA deaminase (cytidine deaminase) which acts as an inhibitor of retrovirus replication and retrotransposon mobility. After the penetration of retroviral nucleocapsids into target cells of infection and the initiation of reverse transcription, it can induce the conversion of cytosine to uracil in the minus-sense single-strand viral DNA, leading to G-to-A hypermutations in the subsequent plus-strand viral DNA. The resultant detrimental levels of mutations in the proviral genome, along with a deamination-independent mechanism that works prior to the proviral integration, together exert efficient antiretroviral effects in infected target cells. Selectively targets single-stranded DNA and does not deaminate double-stranded DNA or single- or double-stranded RNA.</text>
</comment>
<keyword evidence="10 18" id="KW-0677">Repeat</keyword>
<dbReference type="Pfam" id="PF18782">
    <property type="entry name" value="NAD2"/>
    <property type="match status" value="2"/>
</dbReference>
<keyword evidence="7 18" id="KW-0597">Phosphoprotein</keyword>
<evidence type="ECO:0000256" key="14">
    <source>
        <dbReference type="ARBA" id="ARBA00023118"/>
    </source>
</evidence>
<dbReference type="InterPro" id="IPR016192">
    <property type="entry name" value="APOBEC/CMP_deaminase_Zn-bd"/>
</dbReference>
<keyword evidence="8 18" id="KW-0399">Innate immunity</keyword>
<keyword evidence="12 18" id="KW-0862">Zinc</keyword>
<evidence type="ECO:0000313" key="21">
    <source>
        <dbReference type="Proteomes" id="UP000008225"/>
    </source>
</evidence>
<dbReference type="GO" id="GO:0045087">
    <property type="term" value="P:innate immune response"/>
    <property type="evidence" value="ECO:0007669"/>
    <property type="project" value="UniProtKB-UniRule"/>
</dbReference>
<dbReference type="GO" id="GO:0008270">
    <property type="term" value="F:zinc ion binding"/>
    <property type="evidence" value="ECO:0007669"/>
    <property type="project" value="UniProtKB-UniRule"/>
</dbReference>
<dbReference type="InterPro" id="IPR016193">
    <property type="entry name" value="Cytidine_deaminase-like"/>
</dbReference>
<dbReference type="PROSITE" id="PS51747">
    <property type="entry name" value="CYT_DCMP_DEAMINASES_2"/>
    <property type="match status" value="2"/>
</dbReference>
<evidence type="ECO:0000256" key="1">
    <source>
        <dbReference type="ARBA" id="ARBA00001947"/>
    </source>
</evidence>
<comment type="catalytic activity">
    <reaction evidence="17">
        <text>a 2'-deoxycytidine in single-stranded DNA + H2O + H(+) = a 2'-deoxyuridine in single-stranded DNA + NH4(+)</text>
        <dbReference type="Rhea" id="RHEA:50948"/>
        <dbReference type="Rhea" id="RHEA-COMP:12846"/>
        <dbReference type="Rhea" id="RHEA-COMP:12847"/>
        <dbReference type="ChEBI" id="CHEBI:15377"/>
        <dbReference type="ChEBI" id="CHEBI:15378"/>
        <dbReference type="ChEBI" id="CHEBI:28938"/>
        <dbReference type="ChEBI" id="CHEBI:85452"/>
        <dbReference type="ChEBI" id="CHEBI:133902"/>
        <dbReference type="EC" id="3.5.4.38"/>
    </reaction>
</comment>
<protein>
    <recommendedName>
        <fullName evidence="5 18">DNA dC-&gt;dU-editing enzyme APOBEC-3G</fullName>
        <ecNumber evidence="18">3.5.4.-</ecNumber>
    </recommendedName>
    <alternativeName>
        <fullName evidence="16 18">Deoxycytidine deaminase</fullName>
    </alternativeName>
</protein>
<name>A0A8I3WZ78_CALJA</name>
<keyword evidence="21" id="KW-1185">Reference proteome</keyword>
<proteinExistence type="inferred from homology"/>
<reference evidence="20" key="3">
    <citation type="submission" date="2025-09" db="UniProtKB">
        <authorList>
            <consortium name="Ensembl"/>
        </authorList>
    </citation>
    <scope>IDENTIFICATION</scope>
</reference>
<evidence type="ECO:0000256" key="13">
    <source>
        <dbReference type="ARBA" id="ARBA00022859"/>
    </source>
</evidence>
<dbReference type="GO" id="GO:0016554">
    <property type="term" value="P:cytidine to uridine editing"/>
    <property type="evidence" value="ECO:0007669"/>
    <property type="project" value="TreeGrafter"/>
</dbReference>
<sequence length="477" mass="55416">MIRPPRNTVVQMDPDTFFKDFYNRPILSDRNTVWLCYEVKMKTNDRSSSPLVANIFEGKVYLKPQHHAEMRFLHWFRKWKLYSDQEYEVTWFVSWSPCPVCARNVAEFLARDGKVTLTIFVARLYYFWDPHYQKELRRLCQKKKNPHATMKIMSYGEFQHCWDNFVKNQREPFRPWNALPKHYKLLLITLGEVLRHLMDPGTFTYNFTNDPLVLGRHQTYLCYEVEHLHSGTWVPLHQHRGFILNEASNSLSFPEGRHAELCLLDLILFWKLDPAQRYRVTCFISWSPCFCCAEKVAEFLQENPHVNLRIFAARIYDYCPGHEEGLRRLDRAGAPISMMKYSEFSHCWDTFVDHRRRRFKPWEDLNEHSQALSGRLQAILQVRASSLCPVPHGPPLLPSSPGPCLFLCSEPPLGSLLPPGRPALSLPFLLTASLSLPPPPSPAAVIVPGPQASSCALFPLSHSLLHSTPLLFLNQRN</sequence>
<evidence type="ECO:0000256" key="15">
    <source>
        <dbReference type="ARBA" id="ARBA00023242"/>
    </source>
</evidence>
<keyword evidence="14 18" id="KW-0051">Antiviral defense</keyword>
<dbReference type="PANTHER" id="PTHR13857">
    <property type="entry name" value="MRNA EDITING ENZYME"/>
    <property type="match status" value="1"/>
</dbReference>
<keyword evidence="15 18" id="KW-0539">Nucleus</keyword>
<reference evidence="20" key="2">
    <citation type="submission" date="2025-08" db="UniProtKB">
        <authorList>
            <consortium name="Ensembl"/>
        </authorList>
    </citation>
    <scope>IDENTIFICATION</scope>
</reference>
<comment type="subcellular location">
    <subcellularLocation>
        <location evidence="3 18">Cytoplasm</location>
        <location evidence="3 18">P-body</location>
    </subcellularLocation>
    <subcellularLocation>
        <location evidence="18">Cytoplasm</location>
    </subcellularLocation>
    <subcellularLocation>
        <location evidence="2 18">Nucleus</location>
    </subcellularLocation>
    <text evidence="18">Mainly cytoplasmic, small amount are found in the nucleus.</text>
</comment>
<evidence type="ECO:0000256" key="7">
    <source>
        <dbReference type="ARBA" id="ARBA00022553"/>
    </source>
</evidence>
<dbReference type="AlphaFoldDB" id="A0A8I3WZ78"/>
<feature type="domain" description="CMP/dCMP-type deaminase" evidence="19">
    <location>
        <begin position="215"/>
        <end position="329"/>
    </location>
</feature>
<evidence type="ECO:0000256" key="3">
    <source>
        <dbReference type="ARBA" id="ARBA00004201"/>
    </source>
</evidence>
<dbReference type="Ensembl" id="ENSCJAT00000124026.1">
    <property type="protein sequence ID" value="ENSCJAP00000084123.1"/>
    <property type="gene ID" value="ENSCJAG00000085098.1"/>
</dbReference>
<keyword evidence="6 18" id="KW-0963">Cytoplasm</keyword>
<keyword evidence="9 18" id="KW-0479">Metal-binding</keyword>
<dbReference type="GO" id="GO:0004126">
    <property type="term" value="F:cytidine deaminase activity"/>
    <property type="evidence" value="ECO:0007669"/>
    <property type="project" value="UniProtKB-UniRule"/>
</dbReference>
<keyword evidence="13 18" id="KW-0391">Immunity</keyword>
<dbReference type="CDD" id="cd01283">
    <property type="entry name" value="cytidine_deaminase"/>
    <property type="match status" value="2"/>
</dbReference>
<reference evidence="20 21" key="1">
    <citation type="submission" date="2009-03" db="EMBL/GenBank/DDBJ databases">
        <authorList>
            <person name="Warren W."/>
            <person name="Ye L."/>
            <person name="Minx P."/>
            <person name="Worley K."/>
            <person name="Gibbs R."/>
            <person name="Wilson R.K."/>
        </authorList>
    </citation>
    <scope>NUCLEOTIDE SEQUENCE [LARGE SCALE GENOMIC DNA]</scope>
</reference>
<comment type="domain">
    <text evidence="18">The CMP/dCMP deaminase domain 1 mediates RNA binding, RNA-dependent oligomerization and virion incorporation whereas the CMP/dCMP deaminase domain 2 confers deoxycytidine deaminase activity and substrate sequence specificity.</text>
</comment>
<evidence type="ECO:0000256" key="18">
    <source>
        <dbReference type="RuleBase" id="RU367054"/>
    </source>
</evidence>
<dbReference type="Proteomes" id="UP000008225">
    <property type="component" value="Chromosome 1"/>
</dbReference>